<protein>
    <submittedName>
        <fullName evidence="2">Toxic anion resistance protein (TelA)</fullName>
    </submittedName>
</protein>
<geneLocation type="plasmid" evidence="2">
    <name>pUZ8002</name>
</geneLocation>
<dbReference type="AlphaFoldDB" id="A0A6G9HI30"/>
<proteinExistence type="predicted"/>
<feature type="coiled-coil region" evidence="1">
    <location>
        <begin position="94"/>
        <end position="139"/>
    </location>
</feature>
<name>A0A6G9HI30_ECOLX</name>
<dbReference type="EMBL" id="MN602278">
    <property type="protein sequence ID" value="QIQ10372.1"/>
    <property type="molecule type" value="Genomic_DNA"/>
</dbReference>
<sequence>MEEQSVNMARLKGEVLPALFASPATIGEYGAGIDGADSLNELSNLMEHGAVAALADKISQIVAKLADADPRKIAEKPTWFEKMLGREVERQVRYQVARKTLDQLLDEAEGVAQRVRDTLRALDDMLNTHEAEVDRLRAYIQAGREFLDENPEAGAAKAGVIEFDKPRERFARKLANLATLMASHEMSVTQMKLTRAQAVDMLDRFSETASVLVPVWRQHTLALITTKNMNPAMVAEAAKAHQALMRSLSQSLEGINQ</sequence>
<reference evidence="2" key="1">
    <citation type="submission" date="2019-10" db="EMBL/GenBank/DDBJ databases">
        <title>Complete sequence of plasmid pUZ8002, used for conjugal plasmid transfer.</title>
        <authorList>
            <person name="Ruckert C."/>
            <person name="Thieme E."/>
            <person name="Busche T."/>
            <person name="Kalinowski J."/>
            <person name="Persicke M."/>
        </authorList>
    </citation>
    <scope>NUCLEOTIDE SEQUENCE</scope>
    <source>
        <plasmid evidence="2">pUZ8002</plasmid>
    </source>
</reference>
<keyword evidence="2" id="KW-0614">Plasmid</keyword>
<evidence type="ECO:0000256" key="1">
    <source>
        <dbReference type="SAM" id="Coils"/>
    </source>
</evidence>
<dbReference type="RefSeq" id="WP_011205833.1">
    <property type="nucleotide sequence ID" value="NZ_BGLU01000028.1"/>
</dbReference>
<dbReference type="InterPro" id="IPR008863">
    <property type="entry name" value="Toxic_anion-R_TelA"/>
</dbReference>
<evidence type="ECO:0000313" key="2">
    <source>
        <dbReference type="EMBL" id="QIQ10372.1"/>
    </source>
</evidence>
<organism evidence="2">
    <name type="scientific">Escherichia coli</name>
    <dbReference type="NCBI Taxonomy" id="562"/>
    <lineage>
        <taxon>Bacteria</taxon>
        <taxon>Pseudomonadati</taxon>
        <taxon>Pseudomonadota</taxon>
        <taxon>Gammaproteobacteria</taxon>
        <taxon>Enterobacterales</taxon>
        <taxon>Enterobacteriaceae</taxon>
        <taxon>Escherichia</taxon>
    </lineage>
</organism>
<dbReference type="SMR" id="A0A6G9HI30"/>
<dbReference type="Pfam" id="PF05816">
    <property type="entry name" value="TelA"/>
    <property type="match status" value="1"/>
</dbReference>
<keyword evidence="1" id="KW-0175">Coiled coil</keyword>
<accession>A0A6G9HI30</accession>